<dbReference type="GO" id="GO:0006511">
    <property type="term" value="P:ubiquitin-dependent protein catabolic process"/>
    <property type="evidence" value="ECO:0007669"/>
    <property type="project" value="InterPro"/>
</dbReference>
<dbReference type="InterPro" id="IPR059120">
    <property type="entry name" value="Cullin-like_AB"/>
</dbReference>
<gene>
    <name evidence="7" type="ORF">RFI_08250</name>
</gene>
<dbReference type="OMA" id="KSEFEPR"/>
<dbReference type="FunFam" id="1.20.1310.10:FF:000002">
    <property type="entry name" value="cullin-3 isoform X1"/>
    <property type="match status" value="1"/>
</dbReference>
<dbReference type="Gene3D" id="3.30.230.130">
    <property type="entry name" value="Cullin, Chain C, Domain 2"/>
    <property type="match status" value="1"/>
</dbReference>
<evidence type="ECO:0000256" key="3">
    <source>
        <dbReference type="ARBA" id="ARBA00022843"/>
    </source>
</evidence>
<evidence type="ECO:0000259" key="6">
    <source>
        <dbReference type="PROSITE" id="PS50069"/>
    </source>
</evidence>
<dbReference type="InterPro" id="IPR045093">
    <property type="entry name" value="Cullin"/>
</dbReference>
<sequence>MINKDYQKKKCFVRTEQPKLDANFEKDTVTKLIEAVEAVFEKKAANCSFEELYKACQSLCTLKKGKQVYDGLYEVCDKHIKKSIEKYIDTSISHSQSYLEPFKNIWMRHCEEMNAIRQIFLLLDKTYVKTSTDMKSLWNMGIHLLKKHILAKENACSNLVVHLLQLIENERNGEQIDQDLLKPIIQMASTKYYENEGNNFVATMSIPDYLLHVRKRLKEEEKRVKNYLEAQTQRPITLLIEHEMIKKHVEDLLTKGFDSMMDESKFANLRHLYELLFSVQEVDALQQHFSEYGKKRGVDIISDPSLDAQNEMVASLLKFKAKLDRVVNESFHNHRTFHHTIRNSWEYFLNIKPDKPAELIAKVSFEIFFDKAIIPICIYHQLRTGARGTSEQELEESLDRVMDIFRFIHAKDVFQAFYKKDLAKVLFEEYTRLLLNTSASEDAEKNMINRIRKECGQSFASNLENMFQDMGLSRDLQGKFKTHLENSNPSLFEQMSKIDFQIDVLTTGCWPTYDTEPIDLPPQVQSVLDSYRTFYCDINSGRQLKWTISLSHCVVAAHFPKVLCFLFFLRQYDALSCLKIGKKGARGICISRSCAIAVQPKDLLAIQRNRKCYQNQGTKEKKMCYILYMMKLETDELKRTMLSLVKSKILLHRVCAKDSKETEYKLNAAYTNRFIRVKVNQLQIVETKEEHRCTSEKIFHDRQYQVFLIFFFFAKKR</sequence>
<evidence type="ECO:0000256" key="4">
    <source>
        <dbReference type="PROSITE-ProRule" id="PRU00330"/>
    </source>
</evidence>
<dbReference type="OrthoDB" id="27073at2759"/>
<reference evidence="7 8" key="1">
    <citation type="journal article" date="2013" name="Curr. Biol.">
        <title>The Genome of the Foraminiferan Reticulomyxa filosa.</title>
        <authorList>
            <person name="Glockner G."/>
            <person name="Hulsmann N."/>
            <person name="Schleicher M."/>
            <person name="Noegel A.A."/>
            <person name="Eichinger L."/>
            <person name="Gallinger C."/>
            <person name="Pawlowski J."/>
            <person name="Sierra R."/>
            <person name="Euteneuer U."/>
            <person name="Pillet L."/>
            <person name="Moustafa A."/>
            <person name="Platzer M."/>
            <person name="Groth M."/>
            <person name="Szafranski K."/>
            <person name="Schliwa M."/>
        </authorList>
    </citation>
    <scope>NUCLEOTIDE SEQUENCE [LARGE SCALE GENOMIC DNA]</scope>
</reference>
<dbReference type="InterPro" id="IPR016158">
    <property type="entry name" value="Cullin_homology"/>
</dbReference>
<evidence type="ECO:0000256" key="5">
    <source>
        <dbReference type="RuleBase" id="RU003829"/>
    </source>
</evidence>
<keyword evidence="3" id="KW-0832">Ubl conjugation</keyword>
<evidence type="ECO:0000256" key="1">
    <source>
        <dbReference type="ARBA" id="ARBA00006019"/>
    </source>
</evidence>
<evidence type="ECO:0000256" key="2">
    <source>
        <dbReference type="ARBA" id="ARBA00022499"/>
    </source>
</evidence>
<dbReference type="Proteomes" id="UP000023152">
    <property type="component" value="Unassembled WGS sequence"/>
</dbReference>
<dbReference type="SUPFAM" id="SSF74788">
    <property type="entry name" value="Cullin repeat-like"/>
    <property type="match status" value="1"/>
</dbReference>
<dbReference type="GO" id="GO:0031625">
    <property type="term" value="F:ubiquitin protein ligase binding"/>
    <property type="evidence" value="ECO:0007669"/>
    <property type="project" value="InterPro"/>
</dbReference>
<dbReference type="Pfam" id="PF00888">
    <property type="entry name" value="Cullin"/>
    <property type="match status" value="2"/>
</dbReference>
<keyword evidence="8" id="KW-1185">Reference proteome</keyword>
<dbReference type="PROSITE" id="PS50069">
    <property type="entry name" value="CULLIN_2"/>
    <property type="match status" value="1"/>
</dbReference>
<protein>
    <recommendedName>
        <fullName evidence="6">Cullin family profile domain-containing protein</fullName>
    </recommendedName>
</protein>
<dbReference type="SUPFAM" id="SSF75632">
    <property type="entry name" value="Cullin homology domain"/>
    <property type="match status" value="1"/>
</dbReference>
<proteinExistence type="inferred from homology"/>
<feature type="domain" description="Cullin family profile" evidence="6">
    <location>
        <begin position="355"/>
        <end position="645"/>
    </location>
</feature>
<dbReference type="SMART" id="SM00182">
    <property type="entry name" value="CULLIN"/>
    <property type="match status" value="1"/>
</dbReference>
<organism evidence="7 8">
    <name type="scientific">Reticulomyxa filosa</name>
    <dbReference type="NCBI Taxonomy" id="46433"/>
    <lineage>
        <taxon>Eukaryota</taxon>
        <taxon>Sar</taxon>
        <taxon>Rhizaria</taxon>
        <taxon>Retaria</taxon>
        <taxon>Foraminifera</taxon>
        <taxon>Monothalamids</taxon>
        <taxon>Reticulomyxidae</taxon>
        <taxon>Reticulomyxa</taxon>
    </lineage>
</organism>
<dbReference type="Pfam" id="PF26557">
    <property type="entry name" value="Cullin_AB"/>
    <property type="match status" value="1"/>
</dbReference>
<dbReference type="InterPro" id="IPR016159">
    <property type="entry name" value="Cullin_repeat-like_dom_sf"/>
</dbReference>
<evidence type="ECO:0000313" key="7">
    <source>
        <dbReference type="EMBL" id="ETO28877.1"/>
    </source>
</evidence>
<keyword evidence="2" id="KW-1017">Isopeptide bond</keyword>
<dbReference type="PANTHER" id="PTHR11932">
    <property type="entry name" value="CULLIN"/>
    <property type="match status" value="1"/>
</dbReference>
<dbReference type="AlphaFoldDB" id="X6NUF8"/>
<comment type="caution">
    <text evidence="7">The sequence shown here is derived from an EMBL/GenBank/DDBJ whole genome shotgun (WGS) entry which is preliminary data.</text>
</comment>
<dbReference type="EMBL" id="ASPP01006412">
    <property type="protein sequence ID" value="ETO28877.1"/>
    <property type="molecule type" value="Genomic_DNA"/>
</dbReference>
<dbReference type="Gene3D" id="1.20.1310.10">
    <property type="entry name" value="Cullin Repeats"/>
    <property type="match status" value="4"/>
</dbReference>
<name>X6NUF8_RETFI</name>
<dbReference type="InterPro" id="IPR001373">
    <property type="entry name" value="Cullin_N"/>
</dbReference>
<comment type="similarity">
    <text evidence="1 4 5">Belongs to the cullin family.</text>
</comment>
<evidence type="ECO:0000313" key="8">
    <source>
        <dbReference type="Proteomes" id="UP000023152"/>
    </source>
</evidence>
<dbReference type="InterPro" id="IPR036317">
    <property type="entry name" value="Cullin_homology_sf"/>
</dbReference>
<accession>X6NUF8</accession>